<dbReference type="Pfam" id="PF12156">
    <property type="entry name" value="ATPase-cat_bd"/>
    <property type="match status" value="1"/>
</dbReference>
<keyword evidence="14 15" id="KW-0472">Membrane</keyword>
<evidence type="ECO:0000256" key="3">
    <source>
        <dbReference type="ARBA" id="ARBA00022448"/>
    </source>
</evidence>
<dbReference type="GO" id="GO:0043682">
    <property type="term" value="F:P-type divalent copper transporter activity"/>
    <property type="evidence" value="ECO:0007669"/>
    <property type="project" value="TreeGrafter"/>
</dbReference>
<feature type="transmembrane region" description="Helical" evidence="15">
    <location>
        <begin position="431"/>
        <end position="451"/>
    </location>
</feature>
<feature type="transmembrane region" description="Helical" evidence="15">
    <location>
        <begin position="250"/>
        <end position="269"/>
    </location>
</feature>
<accession>A0A4V3DLK2</accession>
<evidence type="ECO:0000256" key="10">
    <source>
        <dbReference type="ARBA" id="ARBA00022842"/>
    </source>
</evidence>
<keyword evidence="12 15" id="KW-1133">Transmembrane helix</keyword>
<dbReference type="OrthoDB" id="9814270at2"/>
<evidence type="ECO:0000259" key="16">
    <source>
        <dbReference type="PROSITE" id="PS50846"/>
    </source>
</evidence>
<dbReference type="PANTHER" id="PTHR43520">
    <property type="entry name" value="ATP7, ISOFORM B"/>
    <property type="match status" value="1"/>
</dbReference>
<dbReference type="NCBIfam" id="TIGR01494">
    <property type="entry name" value="ATPase_P-type"/>
    <property type="match status" value="1"/>
</dbReference>
<dbReference type="Gene3D" id="3.40.50.1000">
    <property type="entry name" value="HAD superfamily/HAD-like"/>
    <property type="match status" value="2"/>
</dbReference>
<evidence type="ECO:0000256" key="15">
    <source>
        <dbReference type="RuleBase" id="RU362081"/>
    </source>
</evidence>
<evidence type="ECO:0000256" key="5">
    <source>
        <dbReference type="ARBA" id="ARBA00022553"/>
    </source>
</evidence>
<evidence type="ECO:0000256" key="13">
    <source>
        <dbReference type="ARBA" id="ARBA00023065"/>
    </source>
</evidence>
<feature type="domain" description="HMA" evidence="16">
    <location>
        <begin position="97"/>
        <end position="163"/>
    </location>
</feature>
<protein>
    <submittedName>
        <fullName evidence="17">Cu2+-exporting ATPase</fullName>
    </submittedName>
</protein>
<dbReference type="InterPro" id="IPR023298">
    <property type="entry name" value="ATPase_P-typ_TM_dom_sf"/>
</dbReference>
<comment type="subcellular location">
    <subcellularLocation>
        <location evidence="1">Cell membrane</location>
        <topology evidence="1">Multi-pass membrane protein</topology>
    </subcellularLocation>
</comment>
<dbReference type="SUPFAM" id="SSF81665">
    <property type="entry name" value="Calcium ATPase, transmembrane domain M"/>
    <property type="match status" value="1"/>
</dbReference>
<dbReference type="SUPFAM" id="SSF55008">
    <property type="entry name" value="HMA, heavy metal-associated domain"/>
    <property type="match status" value="1"/>
</dbReference>
<dbReference type="InterPro" id="IPR036163">
    <property type="entry name" value="HMA_dom_sf"/>
</dbReference>
<dbReference type="InterPro" id="IPR023299">
    <property type="entry name" value="ATPase_P-typ_cyto_dom_N"/>
</dbReference>
<dbReference type="InterPro" id="IPR023214">
    <property type="entry name" value="HAD_sf"/>
</dbReference>
<dbReference type="PROSITE" id="PS50846">
    <property type="entry name" value="HMA_2"/>
    <property type="match status" value="1"/>
</dbReference>
<comment type="caution">
    <text evidence="17">The sequence shown here is derived from an EMBL/GenBank/DDBJ whole genome shotgun (WGS) entry which is preliminary data.</text>
</comment>
<evidence type="ECO:0000313" key="18">
    <source>
        <dbReference type="Proteomes" id="UP000295293"/>
    </source>
</evidence>
<dbReference type="GO" id="GO:0016887">
    <property type="term" value="F:ATP hydrolysis activity"/>
    <property type="evidence" value="ECO:0007669"/>
    <property type="project" value="InterPro"/>
</dbReference>
<dbReference type="RefSeq" id="WP_133820467.1">
    <property type="nucleotide sequence ID" value="NZ_SNZH01000014.1"/>
</dbReference>
<gene>
    <name evidence="17" type="ORF">DFR29_11425</name>
</gene>
<evidence type="ECO:0000256" key="1">
    <source>
        <dbReference type="ARBA" id="ARBA00004651"/>
    </source>
</evidence>
<dbReference type="SUPFAM" id="SSF56784">
    <property type="entry name" value="HAD-like"/>
    <property type="match status" value="1"/>
</dbReference>
<feature type="transmembrane region" description="Helical" evidence="15">
    <location>
        <begin position="275"/>
        <end position="293"/>
    </location>
</feature>
<feature type="transmembrane region" description="Helical" evidence="15">
    <location>
        <begin position="217"/>
        <end position="238"/>
    </location>
</feature>
<dbReference type="InterPro" id="IPR008250">
    <property type="entry name" value="ATPase_P-typ_transduc_dom_A_sf"/>
</dbReference>
<keyword evidence="13" id="KW-0406">Ion transport</keyword>
<dbReference type="PRINTS" id="PR00943">
    <property type="entry name" value="CUATPASE"/>
</dbReference>
<evidence type="ECO:0000256" key="7">
    <source>
        <dbReference type="ARBA" id="ARBA00022723"/>
    </source>
</evidence>
<keyword evidence="4 15" id="KW-1003">Cell membrane</keyword>
<name>A0A4V3DLK2_9GAMM</name>
<evidence type="ECO:0000256" key="9">
    <source>
        <dbReference type="ARBA" id="ARBA00022840"/>
    </source>
</evidence>
<organism evidence="17 18">
    <name type="scientific">Tahibacter aquaticus</name>
    <dbReference type="NCBI Taxonomy" id="520092"/>
    <lineage>
        <taxon>Bacteria</taxon>
        <taxon>Pseudomonadati</taxon>
        <taxon>Pseudomonadota</taxon>
        <taxon>Gammaproteobacteria</taxon>
        <taxon>Lysobacterales</taxon>
        <taxon>Rhodanobacteraceae</taxon>
        <taxon>Tahibacter</taxon>
    </lineage>
</organism>
<dbReference type="SUPFAM" id="SSF81653">
    <property type="entry name" value="Calcium ATPase, transduction domain A"/>
    <property type="match status" value="1"/>
</dbReference>
<evidence type="ECO:0000256" key="8">
    <source>
        <dbReference type="ARBA" id="ARBA00022741"/>
    </source>
</evidence>
<evidence type="ECO:0000256" key="2">
    <source>
        <dbReference type="ARBA" id="ARBA00006024"/>
    </source>
</evidence>
<dbReference type="Pfam" id="PF00122">
    <property type="entry name" value="E1-E2_ATPase"/>
    <property type="match status" value="1"/>
</dbReference>
<feature type="transmembrane region" description="Helical" evidence="15">
    <location>
        <begin position="182"/>
        <end position="205"/>
    </location>
</feature>
<proteinExistence type="inferred from homology"/>
<evidence type="ECO:0000256" key="11">
    <source>
        <dbReference type="ARBA" id="ARBA00022967"/>
    </source>
</evidence>
<dbReference type="GO" id="GO:0005507">
    <property type="term" value="F:copper ion binding"/>
    <property type="evidence" value="ECO:0007669"/>
    <property type="project" value="TreeGrafter"/>
</dbReference>
<dbReference type="GO" id="GO:0005886">
    <property type="term" value="C:plasma membrane"/>
    <property type="evidence" value="ECO:0007669"/>
    <property type="project" value="UniProtKB-SubCell"/>
</dbReference>
<dbReference type="InterPro" id="IPR021993">
    <property type="entry name" value="ATPase-cat-bd"/>
</dbReference>
<dbReference type="Pfam" id="PF00702">
    <property type="entry name" value="Hydrolase"/>
    <property type="match status" value="1"/>
</dbReference>
<dbReference type="InterPro" id="IPR059000">
    <property type="entry name" value="ATPase_P-type_domA"/>
</dbReference>
<keyword evidence="3" id="KW-0813">Transport</keyword>
<keyword evidence="6 15" id="KW-0812">Transmembrane</keyword>
<dbReference type="AlphaFoldDB" id="A0A4V3DLK2"/>
<dbReference type="InterPro" id="IPR001757">
    <property type="entry name" value="P_typ_ATPase"/>
</dbReference>
<keyword evidence="8 15" id="KW-0547">Nucleotide-binding</keyword>
<dbReference type="Pfam" id="PF00403">
    <property type="entry name" value="HMA"/>
    <property type="match status" value="1"/>
</dbReference>
<evidence type="ECO:0000256" key="4">
    <source>
        <dbReference type="ARBA" id="ARBA00022475"/>
    </source>
</evidence>
<dbReference type="Gene3D" id="3.40.1110.10">
    <property type="entry name" value="Calcium-transporting ATPase, cytoplasmic domain N"/>
    <property type="match status" value="1"/>
</dbReference>
<sequence>MAAVADAVLGEVAAGCFHCGETLPLLPLRLDIAGETRAVCCSGCAAAASWIRDNGLGQYYQLRQADAARVNTRTQDYSDWMDEELLAGHARAVPGGLEITVLSSAMRCAACAWLIGAALRKLPGTLEASANALTGRIRLQWNPQQVALSTLLQQLDSLGYAPSLATGGVRERETRRQWRRDVLRLGLAGLGAMQAMMFAEVLYLDSAGEMSLATRDFLRWITLLVATPVVFVAGWPFLAGLARGLRQRQWDMDVLVGSSVLLAYGFSLVETLRGGAQVWFDAAVMFVFLLLAARQLESWVRRRACAQVDALAQVRPALALREGADGTCQRVALGRIRPGDVLQVAVGEVVPADGELLDAAASLDEALLSGEALPVLRQPGETLAAGSLCCSAPLRLRVLRTGADTRLAELTRLVGRAQEQRPHLARVADRVARHFIAALFVTAVLVFALWWRLQPERAFEVALATLVISCPCALSLAIPAALAAAHDSLARRGVLALRPDALETLARLDVLLLDKTGSLTTPQPLLDTVQVFGSLDVAQARTLAAALQCDASHPLAAAFGTSMAAAGEVQQRRLCAGQGVEGVVDGVCYRLGRADFAAARDDDGAIWLGDGNAAIASFSIKQQLREDAAAAVAALRAQGVRLELASGDGVAAVAEIAAALGIADWRARQSPQDKLARARELQQQGHIVGMLGDGINDAPILAGADVSFAFAGGAALTHRAADLVLTGTRLLRIAEAIALARQTRRIVRQNLAWALAYNAIALPFAACGLVSPALAALGMTASSLLVVLNALRLLRAVP</sequence>
<keyword evidence="7 15" id="KW-0479">Metal-binding</keyword>
<feature type="transmembrane region" description="Helical" evidence="15">
    <location>
        <begin position="463"/>
        <end position="485"/>
    </location>
</feature>
<keyword evidence="9 15" id="KW-0067">ATP-binding</keyword>
<dbReference type="PRINTS" id="PR00119">
    <property type="entry name" value="CATATPASE"/>
</dbReference>
<dbReference type="GO" id="GO:0005524">
    <property type="term" value="F:ATP binding"/>
    <property type="evidence" value="ECO:0007669"/>
    <property type="project" value="UniProtKB-UniRule"/>
</dbReference>
<dbReference type="Proteomes" id="UP000295293">
    <property type="component" value="Unassembled WGS sequence"/>
</dbReference>
<dbReference type="NCBIfam" id="TIGR01512">
    <property type="entry name" value="ATPase-IB2_Cd"/>
    <property type="match status" value="1"/>
</dbReference>
<dbReference type="InterPro" id="IPR006121">
    <property type="entry name" value="HMA_dom"/>
</dbReference>
<dbReference type="Gene3D" id="2.70.150.10">
    <property type="entry name" value="Calcium-transporting ATPase, cytoplasmic transduction domain A"/>
    <property type="match status" value="1"/>
</dbReference>
<evidence type="ECO:0000256" key="12">
    <source>
        <dbReference type="ARBA" id="ARBA00022989"/>
    </source>
</evidence>
<evidence type="ECO:0000256" key="6">
    <source>
        <dbReference type="ARBA" id="ARBA00022692"/>
    </source>
</evidence>
<dbReference type="NCBIfam" id="TIGR01525">
    <property type="entry name" value="ATPase-IB_hvy"/>
    <property type="match status" value="1"/>
</dbReference>
<dbReference type="InterPro" id="IPR027256">
    <property type="entry name" value="P-typ_ATPase_IB"/>
</dbReference>
<keyword evidence="11" id="KW-1278">Translocase</keyword>
<keyword evidence="18" id="KW-1185">Reference proteome</keyword>
<dbReference type="GO" id="GO:0055070">
    <property type="term" value="P:copper ion homeostasis"/>
    <property type="evidence" value="ECO:0007669"/>
    <property type="project" value="TreeGrafter"/>
</dbReference>
<evidence type="ECO:0000313" key="17">
    <source>
        <dbReference type="EMBL" id="TDR39974.1"/>
    </source>
</evidence>
<evidence type="ECO:0000256" key="14">
    <source>
        <dbReference type="ARBA" id="ARBA00023136"/>
    </source>
</evidence>
<dbReference type="InterPro" id="IPR036412">
    <property type="entry name" value="HAD-like_sf"/>
</dbReference>
<dbReference type="NCBIfam" id="TIGR01511">
    <property type="entry name" value="ATPase-IB1_Cu"/>
    <property type="match status" value="1"/>
</dbReference>
<comment type="similarity">
    <text evidence="2 15">Belongs to the cation transport ATPase (P-type) (TC 3.A.3) family. Type IB subfamily.</text>
</comment>
<dbReference type="EMBL" id="SNZH01000014">
    <property type="protein sequence ID" value="TDR39974.1"/>
    <property type="molecule type" value="Genomic_DNA"/>
</dbReference>
<feature type="transmembrane region" description="Helical" evidence="15">
    <location>
        <begin position="751"/>
        <end position="771"/>
    </location>
</feature>
<dbReference type="CDD" id="cd00371">
    <property type="entry name" value="HMA"/>
    <property type="match status" value="1"/>
</dbReference>
<dbReference type="PANTHER" id="PTHR43520:SF5">
    <property type="entry name" value="CATION-TRANSPORTING P-TYPE ATPASE-RELATED"/>
    <property type="match status" value="1"/>
</dbReference>
<keyword evidence="10" id="KW-0460">Magnesium</keyword>
<reference evidence="17 18" key="1">
    <citation type="submission" date="2019-03" db="EMBL/GenBank/DDBJ databases">
        <title>Genomic Encyclopedia of Type Strains, Phase IV (KMG-IV): sequencing the most valuable type-strain genomes for metagenomic binning, comparative biology and taxonomic classification.</title>
        <authorList>
            <person name="Goeker M."/>
        </authorList>
    </citation>
    <scope>NUCLEOTIDE SEQUENCE [LARGE SCALE GENOMIC DNA]</scope>
    <source>
        <strain evidence="17 18">DSM 21667</strain>
    </source>
</reference>
<keyword evidence="5" id="KW-0597">Phosphoprotein</keyword>
<dbReference type="Gene3D" id="1.20.1110.10">
    <property type="entry name" value="Calcium-transporting ATPase, transmembrane domain"/>
    <property type="match status" value="1"/>
</dbReference>
<dbReference type="Gene3D" id="3.30.70.100">
    <property type="match status" value="1"/>
</dbReference>